<keyword evidence="3" id="KW-1185">Reference proteome</keyword>
<accession>A0ABD2B2S0</accession>
<name>A0ABD2B2S0_VESSQ</name>
<reference evidence="2 3" key="1">
    <citation type="journal article" date="2024" name="Ann. Entomol. Soc. Am.">
        <title>Genomic analyses of the southern and eastern yellowjacket wasps (Hymenoptera: Vespidae) reveal evolutionary signatures of social life.</title>
        <authorList>
            <person name="Catto M.A."/>
            <person name="Caine P.B."/>
            <person name="Orr S.E."/>
            <person name="Hunt B.G."/>
            <person name="Goodisman M.A.D."/>
        </authorList>
    </citation>
    <scope>NUCLEOTIDE SEQUENCE [LARGE SCALE GENOMIC DNA]</scope>
    <source>
        <strain evidence="2">233</strain>
        <tissue evidence="2">Head and thorax</tissue>
    </source>
</reference>
<evidence type="ECO:0000313" key="3">
    <source>
        <dbReference type="Proteomes" id="UP001607302"/>
    </source>
</evidence>
<comment type="caution">
    <text evidence="2">The sequence shown here is derived from an EMBL/GenBank/DDBJ whole genome shotgun (WGS) entry which is preliminary data.</text>
</comment>
<evidence type="ECO:0000313" key="2">
    <source>
        <dbReference type="EMBL" id="KAL2727034.1"/>
    </source>
</evidence>
<dbReference type="AlphaFoldDB" id="A0ABD2B2S0"/>
<gene>
    <name evidence="2" type="ORF">V1478_007312</name>
</gene>
<feature type="compositionally biased region" description="Basic and acidic residues" evidence="1">
    <location>
        <begin position="118"/>
        <end position="129"/>
    </location>
</feature>
<sequence length="143" mass="16657">MNVVTKTSTSMRKKTSGLTSESRIKTSIDRCQIWKTRKELIKSPSYLTRDWIQSKSLYLVLQDTLKVSNFSSRLMLHNHTSANINFVVERAKESTFCLDNKELGTIRKTHPYLSNSKEVSKDNKDNEKSRKLRNKIKHMNDYG</sequence>
<dbReference type="EMBL" id="JAUDFV010000133">
    <property type="protein sequence ID" value="KAL2727034.1"/>
    <property type="molecule type" value="Genomic_DNA"/>
</dbReference>
<evidence type="ECO:0000256" key="1">
    <source>
        <dbReference type="SAM" id="MobiDB-lite"/>
    </source>
</evidence>
<feature type="region of interest" description="Disordered" evidence="1">
    <location>
        <begin position="114"/>
        <end position="143"/>
    </location>
</feature>
<protein>
    <submittedName>
        <fullName evidence="2">Uncharacterized protein</fullName>
    </submittedName>
</protein>
<proteinExistence type="predicted"/>
<dbReference type="Proteomes" id="UP001607302">
    <property type="component" value="Unassembled WGS sequence"/>
</dbReference>
<organism evidence="2 3">
    <name type="scientific">Vespula squamosa</name>
    <name type="common">Southern yellow jacket</name>
    <name type="synonym">Wasp</name>
    <dbReference type="NCBI Taxonomy" id="30214"/>
    <lineage>
        <taxon>Eukaryota</taxon>
        <taxon>Metazoa</taxon>
        <taxon>Ecdysozoa</taxon>
        <taxon>Arthropoda</taxon>
        <taxon>Hexapoda</taxon>
        <taxon>Insecta</taxon>
        <taxon>Pterygota</taxon>
        <taxon>Neoptera</taxon>
        <taxon>Endopterygota</taxon>
        <taxon>Hymenoptera</taxon>
        <taxon>Apocrita</taxon>
        <taxon>Aculeata</taxon>
        <taxon>Vespoidea</taxon>
        <taxon>Vespidae</taxon>
        <taxon>Vespinae</taxon>
        <taxon>Vespula</taxon>
    </lineage>
</organism>